<feature type="compositionally biased region" description="Basic and acidic residues" evidence="13">
    <location>
        <begin position="22"/>
        <end position="38"/>
    </location>
</feature>
<dbReference type="GO" id="GO:0003924">
    <property type="term" value="F:GTPase activity"/>
    <property type="evidence" value="ECO:0007669"/>
    <property type="project" value="InterPro"/>
</dbReference>
<feature type="compositionally biased region" description="Basic residues" evidence="13">
    <location>
        <begin position="63"/>
        <end position="74"/>
    </location>
</feature>
<feature type="region of interest" description="Disordered" evidence="13">
    <location>
        <begin position="1"/>
        <end position="190"/>
    </location>
</feature>
<dbReference type="GO" id="GO:0003743">
    <property type="term" value="F:translation initiation factor activity"/>
    <property type="evidence" value="ECO:0007669"/>
    <property type="project" value="UniProtKB-KW"/>
</dbReference>
<dbReference type="GO" id="GO:0046872">
    <property type="term" value="F:metal ion binding"/>
    <property type="evidence" value="ECO:0007669"/>
    <property type="project" value="UniProtKB-KW"/>
</dbReference>
<evidence type="ECO:0000313" key="16">
    <source>
        <dbReference type="Proteomes" id="UP000092716"/>
    </source>
</evidence>
<dbReference type="OrthoDB" id="4928at2759"/>
<evidence type="ECO:0000256" key="13">
    <source>
        <dbReference type="SAM" id="MobiDB-lite"/>
    </source>
</evidence>
<evidence type="ECO:0000256" key="12">
    <source>
        <dbReference type="ARBA" id="ARBA00032478"/>
    </source>
</evidence>
<dbReference type="VEuPathDB" id="PlasmoDB:PCOAH_00036310"/>
<dbReference type="Proteomes" id="UP000092716">
    <property type="component" value="Chromosome 11"/>
</dbReference>
<evidence type="ECO:0000259" key="14">
    <source>
        <dbReference type="PROSITE" id="PS51722"/>
    </source>
</evidence>
<dbReference type="GO" id="GO:0005525">
    <property type="term" value="F:GTP binding"/>
    <property type="evidence" value="ECO:0007669"/>
    <property type="project" value="UniProtKB-KW"/>
</dbReference>
<feature type="compositionally biased region" description="Basic and acidic residues" evidence="13">
    <location>
        <begin position="313"/>
        <end position="350"/>
    </location>
</feature>
<evidence type="ECO:0000256" key="9">
    <source>
        <dbReference type="ARBA" id="ARBA00022801"/>
    </source>
</evidence>
<keyword evidence="11" id="KW-0342">GTP-binding</keyword>
<feature type="compositionally biased region" description="Basic and acidic residues" evidence="13">
    <location>
        <begin position="150"/>
        <end position="190"/>
    </location>
</feature>
<dbReference type="PANTHER" id="PTHR43381:SF4">
    <property type="entry name" value="EUKARYOTIC TRANSLATION INITIATION FACTOR 5B"/>
    <property type="match status" value="1"/>
</dbReference>
<dbReference type="Pfam" id="PF11987">
    <property type="entry name" value="IF-2"/>
    <property type="match status" value="1"/>
</dbReference>
<feature type="compositionally biased region" description="Acidic residues" evidence="13">
    <location>
        <begin position="101"/>
        <end position="113"/>
    </location>
</feature>
<dbReference type="Pfam" id="PF00009">
    <property type="entry name" value="GTP_EFTU"/>
    <property type="match status" value="1"/>
</dbReference>
<keyword evidence="10" id="KW-0648">Protein biosynthesis</keyword>
<feature type="compositionally biased region" description="Low complexity" evidence="13">
    <location>
        <begin position="261"/>
        <end position="275"/>
    </location>
</feature>
<sequence length="973" mass="109606">MSKNKKGKKKDDLDAILAEFGFDEKREDEVKGEKEKGVAEANGEAGGAVAPAGAEENEATKMSKSKKKKEKMKQKKEQMKSKENEEEGQEEGEAKKGTAEQDADAADANDDANDAANDAAKKNKKKKKKDKEKVKEQKGTSGMSEMAKAAAERLRLLKEYEEKKREEEKRKQEEEEERIRKEEEEKEKKRLAKLEKKMQLKKEGKLLSAKAKEEKKKKELYLKTLKESGVLIEPKEKAKAEIINIDLNKTKAFLKKKKNKTNANASGSGNLNNNAEGTGGNTPEGSKLVDALAKEDPKEIVLDDWEDFLNVDEESKKEKQSNEKQTNEKTDKERNKSKEAKGADGKKGTKADALSTKKGKKKTEASKSNSNEKNKNAHDDSDDESEYRSAIVCILGHVDTGKTKLLDKLRHTNVQDNEAGGITQQIGATFFPKDVLDKEIKKVDESIRCMSKGIMIIDTPGHESFYNLRKRGSSLCDIAILVIDLMHGLEQQTKESIQILKQRNCPFVIALNKIDRLYMWSKNDWSPFNYTFKKQKENTQDEFKDRLQNILNELAEQGLNCHLYWENPNPRKYVSIVPTSAITGEGIADLIMILVKLTQNFMLKNIEYHDKLECTVLEVKNIEGLGTTIDVILTNGVLKESDTIVLCGMNGPIVTVIRALLTPQPLKELRIKNEYVHHKSIKACIGVKISANGLEEVLCGTSLFVANNTNEIEDYKKKAMTDVSDVFNHVDKTGVGLYVMASTLGSLEALLIFLKDSKIPVFAVNIGTVQKKDVKKASVMREKGKPEYSVILAFDVKIDPEAEKEAQILGVEIMQKDIIYHLFDAFTSYIKKIEEEKKQSKLTDAIFPCELSIVNDCVFNKKDPIVIGVKVDCGILKIGTPLYIPEKSLKIGNVVSILLNKKTCEKAKKGDEVSIKICGEPHITFGRHFDFNQKIYSKITRESIDVLKEYFRSELTMEDWKLVVQLKKIYNII</sequence>
<organism evidence="15 16">
    <name type="scientific">Plasmodium coatneyi</name>
    <dbReference type="NCBI Taxonomy" id="208452"/>
    <lineage>
        <taxon>Eukaryota</taxon>
        <taxon>Sar</taxon>
        <taxon>Alveolata</taxon>
        <taxon>Apicomplexa</taxon>
        <taxon>Aconoidasida</taxon>
        <taxon>Haemosporida</taxon>
        <taxon>Plasmodiidae</taxon>
        <taxon>Plasmodium</taxon>
    </lineage>
</organism>
<evidence type="ECO:0000313" key="15">
    <source>
        <dbReference type="EMBL" id="ANQ09292.1"/>
    </source>
</evidence>
<dbReference type="InterPro" id="IPR000795">
    <property type="entry name" value="T_Tr_GTP-bd_dom"/>
</dbReference>
<dbReference type="FunFam" id="2.40.30.10:FF:000013">
    <property type="entry name" value="eukaryotic translation initiation factor 5B"/>
    <property type="match status" value="1"/>
</dbReference>
<evidence type="ECO:0000256" key="11">
    <source>
        <dbReference type="ARBA" id="ARBA00023134"/>
    </source>
</evidence>
<reference evidence="16" key="1">
    <citation type="submission" date="2016-06" db="EMBL/GenBank/DDBJ databases">
        <title>First high quality genome sequence of Plasmodium coatneyi using continuous long reads from single molecule, real-time sequencing.</title>
        <authorList>
            <person name="Chien J.-T."/>
            <person name="Pakala S.B."/>
            <person name="Geraldo J.A."/>
            <person name="Lapp S.A."/>
            <person name="Barnwell J.W."/>
            <person name="Kissinger J.C."/>
            <person name="Galinski M.R."/>
            <person name="Humphrey J.C."/>
        </authorList>
    </citation>
    <scope>NUCLEOTIDE SEQUENCE [LARGE SCALE GENOMIC DNA]</scope>
    <source>
        <strain evidence="16">Hackeri</strain>
    </source>
</reference>
<proteinExistence type="inferred from homology"/>
<feature type="domain" description="Tr-type G" evidence="14">
    <location>
        <begin position="387"/>
        <end position="603"/>
    </location>
</feature>
<dbReference type="EC" id="3.6.5.3" evidence="3"/>
<dbReference type="Gene3D" id="3.40.50.10050">
    <property type="entry name" value="Translation initiation factor IF- 2, domain 3"/>
    <property type="match status" value="1"/>
</dbReference>
<dbReference type="SUPFAM" id="SSF52540">
    <property type="entry name" value="P-loop containing nucleoside triphosphate hydrolases"/>
    <property type="match status" value="1"/>
</dbReference>
<comment type="subcellular location">
    <subcellularLocation>
        <location evidence="1">Cytoplasm</location>
    </subcellularLocation>
</comment>
<dbReference type="PRINTS" id="PR00315">
    <property type="entry name" value="ELONGATNFCT"/>
</dbReference>
<dbReference type="GeneID" id="30910362"/>
<dbReference type="NCBIfam" id="NF003078">
    <property type="entry name" value="PRK04004.1"/>
    <property type="match status" value="1"/>
</dbReference>
<gene>
    <name evidence="15" type="ORF">PCOAH_00036310</name>
</gene>
<keyword evidence="9" id="KW-0378">Hydrolase</keyword>
<evidence type="ECO:0000256" key="6">
    <source>
        <dbReference type="ARBA" id="ARBA00022540"/>
    </source>
</evidence>
<dbReference type="Gene3D" id="3.40.50.300">
    <property type="entry name" value="P-loop containing nucleotide triphosphate hydrolases"/>
    <property type="match status" value="1"/>
</dbReference>
<keyword evidence="5" id="KW-0963">Cytoplasm</keyword>
<dbReference type="CDD" id="cd01887">
    <property type="entry name" value="IF2_eIF5B"/>
    <property type="match status" value="1"/>
</dbReference>
<feature type="region of interest" description="Disordered" evidence="13">
    <location>
        <begin position="312"/>
        <end position="383"/>
    </location>
</feature>
<dbReference type="PANTHER" id="PTHR43381">
    <property type="entry name" value="TRANSLATION INITIATION FACTOR IF-2-RELATED"/>
    <property type="match status" value="1"/>
</dbReference>
<dbReference type="FunFam" id="3.40.50.10050:FF:000002">
    <property type="entry name" value="Eukaryotic translation initiation factor 5B"/>
    <property type="match status" value="1"/>
</dbReference>
<evidence type="ECO:0000256" key="8">
    <source>
        <dbReference type="ARBA" id="ARBA00022741"/>
    </source>
</evidence>
<dbReference type="CDD" id="cd03703">
    <property type="entry name" value="aeIF5B_II"/>
    <property type="match status" value="1"/>
</dbReference>
<comment type="similarity">
    <text evidence="2">Belongs to the TRAFAC class translation factor GTPase superfamily. Classic translation factor GTPase family. IF-2 subfamily.</text>
</comment>
<dbReference type="SUPFAM" id="SSF50447">
    <property type="entry name" value="Translation proteins"/>
    <property type="match status" value="1"/>
</dbReference>
<dbReference type="InterPro" id="IPR023115">
    <property type="entry name" value="TIF_IF2_dom3"/>
</dbReference>
<dbReference type="AlphaFoldDB" id="A0A1B1E2P6"/>
<dbReference type="InterPro" id="IPR005225">
    <property type="entry name" value="Small_GTP-bd"/>
</dbReference>
<protein>
    <recommendedName>
        <fullName evidence="4">Eukaryotic translation initiation factor 5B</fullName>
        <ecNumber evidence="3">3.6.5.3</ecNumber>
    </recommendedName>
    <alternativeName>
        <fullName evidence="12">Translation initiation factor IF-2</fullName>
    </alternativeName>
</protein>
<dbReference type="RefSeq" id="XP_019915987.1">
    <property type="nucleotide sequence ID" value="XM_020060422.1"/>
</dbReference>
<evidence type="ECO:0000256" key="2">
    <source>
        <dbReference type="ARBA" id="ARBA00007733"/>
    </source>
</evidence>
<dbReference type="InterPro" id="IPR027417">
    <property type="entry name" value="P-loop_NTPase"/>
</dbReference>
<accession>A0A1B1E2P6</accession>
<dbReference type="SUPFAM" id="SSF52156">
    <property type="entry name" value="Initiation factor IF2/eIF5b, domain 3"/>
    <property type="match status" value="1"/>
</dbReference>
<dbReference type="KEGG" id="pcot:PCOAH_00036310"/>
<dbReference type="EMBL" id="CP016249">
    <property type="protein sequence ID" value="ANQ09292.1"/>
    <property type="molecule type" value="Genomic_DNA"/>
</dbReference>
<keyword evidence="16" id="KW-1185">Reference proteome</keyword>
<keyword evidence="8" id="KW-0547">Nucleotide-binding</keyword>
<dbReference type="GO" id="GO:0005739">
    <property type="term" value="C:mitochondrion"/>
    <property type="evidence" value="ECO:0007669"/>
    <property type="project" value="TreeGrafter"/>
</dbReference>
<evidence type="ECO:0000256" key="1">
    <source>
        <dbReference type="ARBA" id="ARBA00004496"/>
    </source>
</evidence>
<dbReference type="InterPro" id="IPR015760">
    <property type="entry name" value="TIF_IF2"/>
</dbReference>
<dbReference type="InterPro" id="IPR036925">
    <property type="entry name" value="TIF_IF2_dom3_sf"/>
</dbReference>
<evidence type="ECO:0000256" key="10">
    <source>
        <dbReference type="ARBA" id="ARBA00022917"/>
    </source>
</evidence>
<feature type="compositionally biased region" description="Basic and acidic residues" evidence="13">
    <location>
        <begin position="362"/>
        <end position="379"/>
    </location>
</feature>
<dbReference type="InterPro" id="IPR029459">
    <property type="entry name" value="EFTU-type"/>
</dbReference>
<feature type="region of interest" description="Disordered" evidence="13">
    <location>
        <begin position="257"/>
        <end position="293"/>
    </location>
</feature>
<feature type="compositionally biased region" description="Low complexity" evidence="13">
    <location>
        <begin position="39"/>
        <end position="54"/>
    </location>
</feature>
<dbReference type="PROSITE" id="PS51722">
    <property type="entry name" value="G_TR_2"/>
    <property type="match status" value="1"/>
</dbReference>
<evidence type="ECO:0000256" key="7">
    <source>
        <dbReference type="ARBA" id="ARBA00022723"/>
    </source>
</evidence>
<keyword evidence="6 15" id="KW-0396">Initiation factor</keyword>
<evidence type="ECO:0000256" key="5">
    <source>
        <dbReference type="ARBA" id="ARBA00022490"/>
    </source>
</evidence>
<evidence type="ECO:0000256" key="3">
    <source>
        <dbReference type="ARBA" id="ARBA00011986"/>
    </source>
</evidence>
<name>A0A1B1E2P6_9APIC</name>
<evidence type="ECO:0000256" key="4">
    <source>
        <dbReference type="ARBA" id="ARBA00013824"/>
    </source>
</evidence>
<dbReference type="FunFam" id="3.40.50.300:FF:000112">
    <property type="entry name" value="Eukaryotic translation initiation factor 5B"/>
    <property type="match status" value="1"/>
</dbReference>
<dbReference type="NCBIfam" id="TIGR00231">
    <property type="entry name" value="small_GTP"/>
    <property type="match status" value="1"/>
</dbReference>
<dbReference type="InterPro" id="IPR009000">
    <property type="entry name" value="Transl_B-barrel_sf"/>
</dbReference>
<dbReference type="Pfam" id="PF14578">
    <property type="entry name" value="GTP_EFTU_D4"/>
    <property type="match status" value="1"/>
</dbReference>
<dbReference type="Gene3D" id="2.40.30.10">
    <property type="entry name" value="Translation factors"/>
    <property type="match status" value="2"/>
</dbReference>
<keyword evidence="7" id="KW-0479">Metal-binding</keyword>